<dbReference type="CDD" id="cd06223">
    <property type="entry name" value="PRTases_typeI"/>
    <property type="match status" value="1"/>
</dbReference>
<reference evidence="2 3" key="1">
    <citation type="journal article" date="2013" name="Genome Announc.">
        <title>Genome Sequence of Hydrothermal Arsenic-Respiring Bacterium Marinobacter santoriniensis NKSG1T.</title>
        <authorList>
            <person name="Handley K.M."/>
            <person name="Upton M."/>
            <person name="Beatson S.A."/>
            <person name="Hery M."/>
            <person name="Lloyd J.R."/>
        </authorList>
    </citation>
    <scope>NUCLEOTIDE SEQUENCE [LARGE SCALE GENOMIC DNA]</scope>
    <source>
        <strain evidence="2 3">NKSG1</strain>
    </source>
</reference>
<dbReference type="Proteomes" id="UP000011960">
    <property type="component" value="Unassembled WGS sequence"/>
</dbReference>
<dbReference type="InterPro" id="IPR051910">
    <property type="entry name" value="ComF/GntX_DNA_util-trans"/>
</dbReference>
<accession>M7DEF2</accession>
<dbReference type="eggNOG" id="COG1040">
    <property type="taxonomic scope" value="Bacteria"/>
</dbReference>
<keyword evidence="3" id="KW-1185">Reference proteome</keyword>
<organism evidence="2 3">
    <name type="scientific">Marinobacter santoriniensis NKSG1</name>
    <dbReference type="NCBI Taxonomy" id="1288826"/>
    <lineage>
        <taxon>Bacteria</taxon>
        <taxon>Pseudomonadati</taxon>
        <taxon>Pseudomonadota</taxon>
        <taxon>Gammaproteobacteria</taxon>
        <taxon>Pseudomonadales</taxon>
        <taxon>Marinobacteraceae</taxon>
        <taxon>Marinobacter</taxon>
    </lineage>
</organism>
<dbReference type="STRING" id="1288826.MSNKSG1_09223"/>
<evidence type="ECO:0000313" key="3">
    <source>
        <dbReference type="Proteomes" id="UP000011960"/>
    </source>
</evidence>
<dbReference type="SUPFAM" id="SSF53271">
    <property type="entry name" value="PRTase-like"/>
    <property type="match status" value="1"/>
</dbReference>
<proteinExistence type="inferred from homology"/>
<dbReference type="AlphaFoldDB" id="M7DEF2"/>
<dbReference type="PANTHER" id="PTHR47505:SF1">
    <property type="entry name" value="DNA UTILIZATION PROTEIN YHGH"/>
    <property type="match status" value="1"/>
</dbReference>
<evidence type="ECO:0000313" key="2">
    <source>
        <dbReference type="EMBL" id="EMP56042.1"/>
    </source>
</evidence>
<dbReference type="EMBL" id="APAT01000015">
    <property type="protein sequence ID" value="EMP56042.1"/>
    <property type="molecule type" value="Genomic_DNA"/>
</dbReference>
<name>M7DEF2_9GAMM</name>
<sequence>MIGRYKYRGDRKFGRPLIEDFARFLEQDLREEPSPATCALVPAPMHPGRRRQRGFNHADDIAEGLAKHLILPIHAGLIRRARRTTPQRALTRTQRLDNLREVFEVCGTPPSDIAIVDDVVTTGATARVMAANLLEAGARHVEIWALARTPGQGQHEG</sequence>
<evidence type="ECO:0000256" key="1">
    <source>
        <dbReference type="ARBA" id="ARBA00008007"/>
    </source>
</evidence>
<dbReference type="InterPro" id="IPR000836">
    <property type="entry name" value="PRTase_dom"/>
</dbReference>
<dbReference type="PATRIC" id="fig|1288826.3.peg.1809"/>
<comment type="caution">
    <text evidence="2">The sequence shown here is derived from an EMBL/GenBank/DDBJ whole genome shotgun (WGS) entry which is preliminary data.</text>
</comment>
<gene>
    <name evidence="2" type="ORF">MSNKSG1_09223</name>
</gene>
<dbReference type="PANTHER" id="PTHR47505">
    <property type="entry name" value="DNA UTILIZATION PROTEIN YHGH"/>
    <property type="match status" value="1"/>
</dbReference>
<comment type="similarity">
    <text evidence="1">Belongs to the ComF/GntX family.</text>
</comment>
<dbReference type="Gene3D" id="3.40.50.2020">
    <property type="match status" value="1"/>
</dbReference>
<dbReference type="InterPro" id="IPR029057">
    <property type="entry name" value="PRTase-like"/>
</dbReference>
<protein>
    <submittedName>
        <fullName evidence="2">Competence protein F</fullName>
    </submittedName>
</protein>